<evidence type="ECO:0000256" key="1">
    <source>
        <dbReference type="SAM" id="Phobius"/>
    </source>
</evidence>
<keyword evidence="1" id="KW-0472">Membrane</keyword>
<dbReference type="HOGENOM" id="CLU_029881_1_1_1"/>
<dbReference type="GO" id="GO:0005886">
    <property type="term" value="C:plasma membrane"/>
    <property type="evidence" value="ECO:0007669"/>
    <property type="project" value="TreeGrafter"/>
</dbReference>
<keyword evidence="1" id="KW-0812">Transmembrane</keyword>
<dbReference type="eggNOG" id="ENOG502QRI8">
    <property type="taxonomic scope" value="Eukaryota"/>
</dbReference>
<dbReference type="GeneID" id="8199371"/>
<name>C4R3I3_KOMPG</name>
<proteinExistence type="predicted"/>
<feature type="transmembrane region" description="Helical" evidence="1">
    <location>
        <begin position="380"/>
        <end position="400"/>
    </location>
</feature>
<dbReference type="FunCoup" id="C4R3I3">
    <property type="interactions" value="19"/>
</dbReference>
<dbReference type="RefSeq" id="XP_002492298.1">
    <property type="nucleotide sequence ID" value="XM_002492253.1"/>
</dbReference>
<dbReference type="InterPro" id="IPR052246">
    <property type="entry name" value="Cell_Polariz_PKAAnc"/>
</dbReference>
<dbReference type="PANTHER" id="PTHR13155:SF1">
    <property type="entry name" value="A-KINASE ANCHOR PROTEIN 10, MITOCHONDRIAL"/>
    <property type="match status" value="1"/>
</dbReference>
<evidence type="ECO:0000259" key="2">
    <source>
        <dbReference type="PROSITE" id="PS50132"/>
    </source>
</evidence>
<dbReference type="SMART" id="SM00315">
    <property type="entry name" value="RGS"/>
    <property type="match status" value="1"/>
</dbReference>
<feature type="transmembrane region" description="Helical" evidence="1">
    <location>
        <begin position="436"/>
        <end position="456"/>
    </location>
</feature>
<evidence type="ECO:0000313" key="4">
    <source>
        <dbReference type="Proteomes" id="UP000000314"/>
    </source>
</evidence>
<dbReference type="PANTHER" id="PTHR13155">
    <property type="entry name" value="A-KINASE ANCHOR PROTEINS"/>
    <property type="match status" value="1"/>
</dbReference>
<keyword evidence="4" id="KW-1185">Reference proteome</keyword>
<dbReference type="InParanoid" id="C4R3I3"/>
<dbReference type="Pfam" id="PF00615">
    <property type="entry name" value="RGS"/>
    <property type="match status" value="1"/>
</dbReference>
<dbReference type="GO" id="GO:0008104">
    <property type="term" value="P:intracellular protein localization"/>
    <property type="evidence" value="ECO:0007669"/>
    <property type="project" value="TreeGrafter"/>
</dbReference>
<organism evidence="3 4">
    <name type="scientific">Komagataella phaffii (strain GS115 / ATCC 20864)</name>
    <name type="common">Yeast</name>
    <name type="synonym">Pichia pastoris</name>
    <dbReference type="NCBI Taxonomy" id="644223"/>
    <lineage>
        <taxon>Eukaryota</taxon>
        <taxon>Fungi</taxon>
        <taxon>Dikarya</taxon>
        <taxon>Ascomycota</taxon>
        <taxon>Saccharomycotina</taxon>
        <taxon>Pichiomycetes</taxon>
        <taxon>Pichiales</taxon>
        <taxon>Pichiaceae</taxon>
        <taxon>Komagataella</taxon>
    </lineage>
</organism>
<dbReference type="EMBL" id="FN392321">
    <property type="protein sequence ID" value="CAY70018.1"/>
    <property type="molecule type" value="Genomic_DNA"/>
</dbReference>
<sequence>MNNYNPDGSPVHGDYVQSNFRNKHDLEKYSPPKSNDPHDRLPTLYEVLNRKTQTPVDLWSFYVYMKDSQSAIDYLDFWLDVIQHLNLCKSYVKGLKTTLTANYRQRNATNVASAIPRKTPPNNGSFVSPFGANDIGNNSRESVGSQKHKSISSSVLLDMIMTENLLEDEDNNRLSSFLKGEATLRTSDPNVNQRIEELKRHSQSIGLNMGASNSNLSVFETQPENREINRISTIKPEMLETFIKEEMDSAQLKNDSPRPENLFVTRADLRSSSRKILYTYFMEAAEKRLFIPEYIIKNIRHNLETEGRDDPEVFEEAKEYVFKAMENEAFPGFLLSNAISNITVTSHLVRLIFGFFFLFVGFWVGYTLIFLNWNPKPVRAVVVIPFFIGTYLLITSIYNIDPVLSIFGYGESKATHSGLIKLKEPFVRRLLLKRGLWVLLLTSVIAAVLSIIFALVPGKRL</sequence>
<dbReference type="Gene3D" id="1.10.167.10">
    <property type="entry name" value="Regulator of G-protein Signalling 4, domain 2"/>
    <property type="match status" value="1"/>
</dbReference>
<gene>
    <name evidence="3" type="ordered locus">PAS_chr3_0087</name>
</gene>
<reference evidence="3 4" key="1">
    <citation type="journal article" date="2009" name="Nat. Biotechnol.">
        <title>Genome sequence of the recombinant protein production host Pichia pastoris.</title>
        <authorList>
            <person name="De Schutter K."/>
            <person name="Lin Y.C."/>
            <person name="Tiels P."/>
            <person name="Van Hecke A."/>
            <person name="Glinka S."/>
            <person name="Weber-Lehmann J."/>
            <person name="Rouze P."/>
            <person name="Van de Peer Y."/>
            <person name="Callewaert N."/>
        </authorList>
    </citation>
    <scope>NUCLEOTIDE SEQUENCE [LARGE SCALE GENOMIC DNA]</scope>
    <source>
        <strain evidence="4">GS115 / ATCC 20864</strain>
    </source>
</reference>
<feature type="transmembrane region" description="Helical" evidence="1">
    <location>
        <begin position="351"/>
        <end position="373"/>
    </location>
</feature>
<dbReference type="InterPro" id="IPR036305">
    <property type="entry name" value="RGS_sf"/>
</dbReference>
<dbReference type="KEGG" id="ppa:PAS_chr3_0087"/>
<dbReference type="PROSITE" id="PS50132">
    <property type="entry name" value="RGS"/>
    <property type="match status" value="1"/>
</dbReference>
<accession>C4R3I3</accession>
<keyword evidence="1" id="KW-1133">Transmembrane helix</keyword>
<dbReference type="SUPFAM" id="SSF48097">
    <property type="entry name" value="Regulator of G-protein signaling, RGS"/>
    <property type="match status" value="1"/>
</dbReference>
<evidence type="ECO:0000313" key="3">
    <source>
        <dbReference type="EMBL" id="CAY70018.1"/>
    </source>
</evidence>
<protein>
    <submittedName>
        <fullName evidence="3">Protein involved in bud site selection during bipolar budding</fullName>
    </submittedName>
</protein>
<feature type="domain" description="RGS" evidence="2">
    <location>
        <begin position="273"/>
        <end position="343"/>
    </location>
</feature>
<dbReference type="OrthoDB" id="5584247at2759"/>
<dbReference type="OMA" id="WAPIREP"/>
<dbReference type="InterPro" id="IPR044926">
    <property type="entry name" value="RGS_subdomain_2"/>
</dbReference>
<dbReference type="STRING" id="644223.C4R3I3"/>
<dbReference type="Proteomes" id="UP000000314">
    <property type="component" value="Chromosome 3"/>
</dbReference>
<dbReference type="AlphaFoldDB" id="C4R3I3"/>
<dbReference type="InterPro" id="IPR016137">
    <property type="entry name" value="RGS"/>
</dbReference>